<evidence type="ECO:0008006" key="4">
    <source>
        <dbReference type="Google" id="ProtNLM"/>
    </source>
</evidence>
<name>A0ABU9BWD0_9BURK</name>
<feature type="compositionally biased region" description="Pro residues" evidence="1">
    <location>
        <begin position="21"/>
        <end position="33"/>
    </location>
</feature>
<dbReference type="EMBL" id="JBBUTG010000012">
    <property type="protein sequence ID" value="MEK8032900.1"/>
    <property type="molecule type" value="Genomic_DNA"/>
</dbReference>
<reference evidence="2 3" key="1">
    <citation type="submission" date="2024-04" db="EMBL/GenBank/DDBJ databases">
        <title>Novel species of the genus Ideonella isolated from streams.</title>
        <authorList>
            <person name="Lu H."/>
        </authorList>
    </citation>
    <scope>NUCLEOTIDE SEQUENCE [LARGE SCALE GENOMIC DNA]</scope>
    <source>
        <strain evidence="2 3">DXS29W</strain>
    </source>
</reference>
<dbReference type="Pfam" id="PF26363">
    <property type="entry name" value="Phospholipase-like"/>
    <property type="match status" value="1"/>
</dbReference>
<gene>
    <name evidence="2" type="ORF">AACH06_18930</name>
</gene>
<dbReference type="Proteomes" id="UP001371218">
    <property type="component" value="Unassembled WGS sequence"/>
</dbReference>
<feature type="compositionally biased region" description="Low complexity" evidence="1">
    <location>
        <begin position="34"/>
        <end position="60"/>
    </location>
</feature>
<keyword evidence="3" id="KW-1185">Reference proteome</keyword>
<dbReference type="SUPFAM" id="SSF53474">
    <property type="entry name" value="alpha/beta-Hydrolases"/>
    <property type="match status" value="1"/>
</dbReference>
<accession>A0ABU9BWD0</accession>
<feature type="region of interest" description="Disordered" evidence="1">
    <location>
        <begin position="1"/>
        <end position="66"/>
    </location>
</feature>
<evidence type="ECO:0000313" key="2">
    <source>
        <dbReference type="EMBL" id="MEK8032900.1"/>
    </source>
</evidence>
<dbReference type="InterPro" id="IPR029058">
    <property type="entry name" value="AB_hydrolase_fold"/>
</dbReference>
<dbReference type="RefSeq" id="WP_341427314.1">
    <property type="nucleotide sequence ID" value="NZ_JBBUTG010000012.1"/>
</dbReference>
<sequence>MLPGIDASRASLYHAQYPQQPDIPPPSPPPSPQPSASAAPTPGTGAAPLAPAAPAQPSFADSLRGQQPQAGDLKFAQMANDCYTRPSSGTSTGNQSEKDLRAQGWTRMQASGSTLRAENGRELPVDPSLLEDENTGLRAAVYTDGQGHYVVAFAGTTTDNWSDALTDGAQAVGMSGTQYEQATRLARTVQQAAGAGNVAFTGHSLGGGLAATASAATGAPAVTFNAAGVSNETLRRLGFVNPNDVRAEVQNKGQIRSYSVDGDWLSTVGRRGAPEQLGTPWHTAWKSPQGDPKDPRNLIALHGLPGDNQSYVEIMRGSAMKPGIVENPYVTGATHLAFAPAGPLGLVPQVRGALLQQTGNTLETARGALSELVQIGGDTRAEVGADLRQDSPLAFLRVTGDVQEGALDATGSLLDQAQDFSGRTATVVTDHLGDGIRDTGQALGLPTGLTQFSARAVEYTGDATRLALDQSGDQVDTALDAAGTAADWASSKLADAGDAVLRHLPFM</sequence>
<evidence type="ECO:0000313" key="3">
    <source>
        <dbReference type="Proteomes" id="UP001371218"/>
    </source>
</evidence>
<organism evidence="2 3">
    <name type="scientific">Ideonella lacteola</name>
    <dbReference type="NCBI Taxonomy" id="2984193"/>
    <lineage>
        <taxon>Bacteria</taxon>
        <taxon>Pseudomonadati</taxon>
        <taxon>Pseudomonadota</taxon>
        <taxon>Betaproteobacteria</taxon>
        <taxon>Burkholderiales</taxon>
        <taxon>Sphaerotilaceae</taxon>
        <taxon>Ideonella</taxon>
    </lineage>
</organism>
<proteinExistence type="predicted"/>
<comment type="caution">
    <text evidence="2">The sequence shown here is derived from an EMBL/GenBank/DDBJ whole genome shotgun (WGS) entry which is preliminary data.</text>
</comment>
<evidence type="ECO:0000256" key="1">
    <source>
        <dbReference type="SAM" id="MobiDB-lite"/>
    </source>
</evidence>
<dbReference type="Gene3D" id="3.40.50.1820">
    <property type="entry name" value="alpha/beta hydrolase"/>
    <property type="match status" value="1"/>
</dbReference>
<protein>
    <recommendedName>
        <fullName evidence="4">DUF2974 domain-containing protein</fullName>
    </recommendedName>
</protein>